<keyword evidence="3" id="KW-1185">Reference proteome</keyword>
<dbReference type="Gene3D" id="1.10.287.2620">
    <property type="match status" value="1"/>
</dbReference>
<evidence type="ECO:0000313" key="3">
    <source>
        <dbReference type="Proteomes" id="UP001266305"/>
    </source>
</evidence>
<evidence type="ECO:0000313" key="2">
    <source>
        <dbReference type="EMBL" id="KAK2096213.1"/>
    </source>
</evidence>
<proteinExistence type="predicted"/>
<evidence type="ECO:0000259" key="1">
    <source>
        <dbReference type="Pfam" id="PF08393"/>
    </source>
</evidence>
<gene>
    <name evidence="2" type="primary">DNAH11</name>
    <name evidence="2" type="ORF">P7K49_025247</name>
</gene>
<name>A0ABQ9UGM0_SAGOE</name>
<dbReference type="EMBL" id="JASSZA010000012">
    <property type="protein sequence ID" value="KAK2096213.1"/>
    <property type="molecule type" value="Genomic_DNA"/>
</dbReference>
<dbReference type="InterPro" id="IPR013602">
    <property type="entry name" value="Dynein_heavy_linker"/>
</dbReference>
<protein>
    <submittedName>
        <fullName evidence="2">Dynein heavy chain 11, axonemal</fullName>
    </submittedName>
</protein>
<dbReference type="InterPro" id="IPR026983">
    <property type="entry name" value="DHC"/>
</dbReference>
<dbReference type="Pfam" id="PF08393">
    <property type="entry name" value="DHC_N2"/>
    <property type="match status" value="1"/>
</dbReference>
<feature type="domain" description="Dynein heavy chain linker" evidence="1">
    <location>
        <begin position="56"/>
        <end position="224"/>
    </location>
</feature>
<reference evidence="2 3" key="1">
    <citation type="submission" date="2023-05" db="EMBL/GenBank/DDBJ databases">
        <title>B98-5 Cell Line De Novo Hybrid Assembly: An Optical Mapping Approach.</title>
        <authorList>
            <person name="Kananen K."/>
            <person name="Auerbach J.A."/>
            <person name="Kautto E."/>
            <person name="Blachly J.S."/>
        </authorList>
    </citation>
    <scope>NUCLEOTIDE SEQUENCE [LARGE SCALE GENOMIC DNA]</scope>
    <source>
        <strain evidence="2">B95-8</strain>
        <tissue evidence="2">Cell line</tissue>
    </source>
</reference>
<dbReference type="PANTHER" id="PTHR45703">
    <property type="entry name" value="DYNEIN HEAVY CHAIN"/>
    <property type="match status" value="1"/>
</dbReference>
<dbReference type="PANTHER" id="PTHR45703:SF12">
    <property type="entry name" value="DYNEIN AXONEMAL HEAVY CHAIN 11"/>
    <property type="match status" value="1"/>
</dbReference>
<comment type="caution">
    <text evidence="2">The sequence shown here is derived from an EMBL/GenBank/DDBJ whole genome shotgun (WGS) entry which is preliminary data.</text>
</comment>
<accession>A0ABQ9UGM0</accession>
<sequence length="260" mass="30294">MGNKCIDPVTFLVYENITCKHESRANQELEALEEEMLQMQESTHLFEVALPEYKQMKQCRKEIKLLKGLWDVIIYVQRSIDNWTKTQWRQINVEQMDVELRRFAKASSITVYFNNSSSSAPPPSLFANLEIWSLDKEVRVWDAYTGLEGTVKDMTASLRAITELQSPALRDRHWHQLMKAIGVKFLINEATTLADLLALQLHSVEDDVRRIVDKAVKELGTEKSNLHNYYIGLIFSAGRVRFVYFWDYPKLTLYFSPIHT</sequence>
<dbReference type="Proteomes" id="UP001266305">
    <property type="component" value="Unassembled WGS sequence"/>
</dbReference>
<organism evidence="2 3">
    <name type="scientific">Saguinus oedipus</name>
    <name type="common">Cotton-top tamarin</name>
    <name type="synonym">Oedipomidas oedipus</name>
    <dbReference type="NCBI Taxonomy" id="9490"/>
    <lineage>
        <taxon>Eukaryota</taxon>
        <taxon>Metazoa</taxon>
        <taxon>Chordata</taxon>
        <taxon>Craniata</taxon>
        <taxon>Vertebrata</taxon>
        <taxon>Euteleostomi</taxon>
        <taxon>Mammalia</taxon>
        <taxon>Eutheria</taxon>
        <taxon>Euarchontoglires</taxon>
        <taxon>Primates</taxon>
        <taxon>Haplorrhini</taxon>
        <taxon>Platyrrhini</taxon>
        <taxon>Cebidae</taxon>
        <taxon>Callitrichinae</taxon>
        <taxon>Saguinus</taxon>
    </lineage>
</organism>